<feature type="compositionally biased region" description="Basic residues" evidence="1">
    <location>
        <begin position="359"/>
        <end position="369"/>
    </location>
</feature>
<feature type="region of interest" description="Disordered" evidence="1">
    <location>
        <begin position="280"/>
        <end position="369"/>
    </location>
</feature>
<dbReference type="InterPro" id="IPR036457">
    <property type="entry name" value="PPM-type-like_dom_sf"/>
</dbReference>
<dbReference type="SUPFAM" id="SSF81606">
    <property type="entry name" value="PP2C-like"/>
    <property type="match status" value="1"/>
</dbReference>
<dbReference type="InterPro" id="IPR015655">
    <property type="entry name" value="PP2C"/>
</dbReference>
<comment type="caution">
    <text evidence="4">The sequence shown here is derived from an EMBL/GenBank/DDBJ whole genome shotgun (WGS) entry which is preliminary data.</text>
</comment>
<keyword evidence="5" id="KW-1185">Reference proteome</keyword>
<sequence>MTYALTYAAASHVGLIRGNNEDSAYAGPHLLALADGMGGHAAGEIASQLMISHIAHVDDVGPGDDMCGQLADAMAEGNAAIANQIDINPATEGMGCTLDAFFFNDDTLAICHVGDSRGYLYRDGQLEQITKDDTYVQSLVDEGQLAPEDVSNHPQRSLILKALTGRPVEPTLMLRDVRPGDRYLLCSDGLSDPVSHDTIADIVSRGTLDQAAERLIDLALRSGGPDNVTVVLGEIVDTSDDDYAPAAPLLVGALDPEQTDVARPDTAAGRAVGMKLIQQNKEAQAQRNPGARSGSQPASPNNGGGPSDNGRTHTSRGDLADSAHSGTSAGANERSSTAGRGAKDSTDSTHGSAVAGGHGHNHEKHNKKKGRRIGLTVGVIVLILAVVIGAGGWWAKKTLDNRYYIATDNNELVVYKGADETILGKTLHSTYQRACLDAKGNLTLLDANSTKKCHRFQLTDLPPSTRTNVDNLPSGDYNDVQTQMERLAKQALPVCVTRESSHGNADNPDAARDNRSGEPHAPSDAATSGEPAPSAPSAGGSAANNASGDTANGQPGDLTTPGDTCREVK</sequence>
<proteinExistence type="predicted"/>
<accession>A0ABS9HLW4</accession>
<evidence type="ECO:0000313" key="4">
    <source>
        <dbReference type="EMBL" id="MCF6774797.1"/>
    </source>
</evidence>
<feature type="region of interest" description="Disordered" evidence="1">
    <location>
        <begin position="496"/>
        <end position="569"/>
    </location>
</feature>
<gene>
    <name evidence="4" type="ORF">L3H44_10355</name>
</gene>
<dbReference type="SMART" id="SM00331">
    <property type="entry name" value="PP2C_SIG"/>
    <property type="match status" value="1"/>
</dbReference>
<evidence type="ECO:0000313" key="5">
    <source>
        <dbReference type="Proteomes" id="UP001200604"/>
    </source>
</evidence>
<reference evidence="4 5" key="1">
    <citation type="submission" date="2022-01" db="EMBL/GenBank/DDBJ databases">
        <title>Identification and Characterization of Corynebacterium sp.</title>
        <authorList>
            <person name="Luo Q."/>
            <person name="Qu P."/>
            <person name="Chen Q."/>
        </authorList>
    </citation>
    <scope>NUCLEOTIDE SEQUENCE [LARGE SCALE GENOMIC DNA]</scope>
    <source>
        <strain evidence="4 5">MC-12</strain>
    </source>
</reference>
<dbReference type="SMART" id="SM00332">
    <property type="entry name" value="PP2Cc"/>
    <property type="match status" value="1"/>
</dbReference>
<dbReference type="PANTHER" id="PTHR47992">
    <property type="entry name" value="PROTEIN PHOSPHATASE"/>
    <property type="match status" value="1"/>
</dbReference>
<dbReference type="Pfam" id="PF00481">
    <property type="entry name" value="PP2C"/>
    <property type="match status" value="1"/>
</dbReference>
<keyword evidence="2" id="KW-0472">Membrane</keyword>
<dbReference type="CDD" id="cd00143">
    <property type="entry name" value="PP2Cc"/>
    <property type="match status" value="1"/>
</dbReference>
<feature type="transmembrane region" description="Helical" evidence="2">
    <location>
        <begin position="373"/>
        <end position="395"/>
    </location>
</feature>
<feature type="compositionally biased region" description="Basic and acidic residues" evidence="1">
    <location>
        <begin position="509"/>
        <end position="518"/>
    </location>
</feature>
<dbReference type="Gene3D" id="3.60.40.10">
    <property type="entry name" value="PPM-type phosphatase domain"/>
    <property type="match status" value="1"/>
</dbReference>
<keyword evidence="2" id="KW-0812">Transmembrane</keyword>
<dbReference type="RefSeq" id="WP_046201875.1">
    <property type="nucleotide sequence ID" value="NZ_JAGSOA010000003.1"/>
</dbReference>
<dbReference type="EMBL" id="JAKJKU010000005">
    <property type="protein sequence ID" value="MCF6774797.1"/>
    <property type="molecule type" value="Genomic_DNA"/>
</dbReference>
<evidence type="ECO:0000256" key="2">
    <source>
        <dbReference type="SAM" id="Phobius"/>
    </source>
</evidence>
<dbReference type="InterPro" id="IPR001932">
    <property type="entry name" value="PPM-type_phosphatase-like_dom"/>
</dbReference>
<dbReference type="PROSITE" id="PS51746">
    <property type="entry name" value="PPM_2"/>
    <property type="match status" value="1"/>
</dbReference>
<dbReference type="GeneID" id="99863247"/>
<protein>
    <submittedName>
        <fullName evidence="4">Protein phosphatase 2C domain-containing protein</fullName>
    </submittedName>
</protein>
<dbReference type="Proteomes" id="UP001200604">
    <property type="component" value="Unassembled WGS sequence"/>
</dbReference>
<feature type="domain" description="PPM-type phosphatase" evidence="3">
    <location>
        <begin position="6"/>
        <end position="235"/>
    </location>
</feature>
<evidence type="ECO:0000259" key="3">
    <source>
        <dbReference type="PROSITE" id="PS51746"/>
    </source>
</evidence>
<feature type="compositionally biased region" description="Polar residues" evidence="1">
    <location>
        <begin position="324"/>
        <end position="338"/>
    </location>
</feature>
<keyword evidence="2" id="KW-1133">Transmembrane helix</keyword>
<name>A0ABS9HLW4_9CORY</name>
<organism evidence="4 5">
    <name type="scientific">Corynebacterium parakroppenstedtii</name>
    <dbReference type="NCBI Taxonomy" id="2828363"/>
    <lineage>
        <taxon>Bacteria</taxon>
        <taxon>Bacillati</taxon>
        <taxon>Actinomycetota</taxon>
        <taxon>Actinomycetes</taxon>
        <taxon>Mycobacteriales</taxon>
        <taxon>Corynebacteriaceae</taxon>
        <taxon>Corynebacterium</taxon>
    </lineage>
</organism>
<evidence type="ECO:0000256" key="1">
    <source>
        <dbReference type="SAM" id="MobiDB-lite"/>
    </source>
</evidence>
<feature type="compositionally biased region" description="Low complexity" evidence="1">
    <location>
        <begin position="525"/>
        <end position="553"/>
    </location>
</feature>